<comment type="caution">
    <text evidence="2">The sequence shown here is derived from an EMBL/GenBank/DDBJ whole genome shotgun (WGS) entry which is preliminary data.</text>
</comment>
<proteinExistence type="predicted"/>
<accession>A0A8H8DA56</accession>
<evidence type="ECO:0000313" key="2">
    <source>
        <dbReference type="EMBL" id="KAG5417545.1"/>
    </source>
</evidence>
<gene>
    <name evidence="2" type="ORF">I9W82_005181</name>
</gene>
<dbReference type="AlphaFoldDB" id="A0A8H8DA56"/>
<name>A0A8H8DA56_9ASCO</name>
<feature type="compositionally biased region" description="Pro residues" evidence="1">
    <location>
        <begin position="81"/>
        <end position="91"/>
    </location>
</feature>
<keyword evidence="3" id="KW-1185">Reference proteome</keyword>
<dbReference type="Proteomes" id="UP000669133">
    <property type="component" value="Unassembled WGS sequence"/>
</dbReference>
<evidence type="ECO:0000313" key="3">
    <source>
        <dbReference type="Proteomes" id="UP000669133"/>
    </source>
</evidence>
<feature type="compositionally biased region" description="Polar residues" evidence="1">
    <location>
        <begin position="15"/>
        <end position="27"/>
    </location>
</feature>
<dbReference type="GeneID" id="93653810"/>
<sequence>MDTTESSNEADRRSATPQPQEPQTSETCDVHVMAPSYSRSIGDISDPICHQVVESSMTEPQSQRGRSTHSCTLSSSNQPRTPSPQTLPPPISNKDGTFANFQLPNDILKNLTPIIKSPPRDKTKQHTRKQAYIRNLQLKVSTRNTRVEKQLKNWKRQQQEYIRYQSAKLTESLQSAKVRREEYLQLVRERAVKFVKAQGGTSSVDFKEVVLSPPFRLTDASESRFWLIEHDEAVYDNVAHFQRICKRNLFKRHVLFLQNSEFLTKYESMPFNQILSCFNTESSIKKSISFVLKYLGIVSNQFELKMFLYCFIMIADFNDCMLNGPHPGFNYNSEMKSRHQEKTNTAKNCIWVMLYKLTTRLLDEFKQVVNTSPKLSLKFYKYWNDYKFVFKIFKWNHFVGIKHLLYSSISIVEEQISRIANDDDLHRQRTKLNMELSLLNKYNLADLKDFNESSQAVQFISLVSEAVEEMYANLDVKSPSFIQNQPNFICFDLVKFYVPDFIPIKKWRLYWMEFFFKEFDADRSHPRVLKTGYLGSTRPKTRNVDYISLADSLMDMSSFTLSQTYDILYDYYLEFSGAYTLPRVLGGVDDLRKLQHLIKHYDKKLKLVQFTGADLDEDEVLQLKYSVVIMWLQKCQFNKFDDFINFENLYTIINLKNFKNLRYSIYTQNPNLLFPEFYKLVMKFHSLDVGSQLRNIVYASFKNNLNKLFRPKPNFNQETFVFFNRVFNHMIVYNDLDNELSSAFKDIYSQLHTRLMVIVRSNAISLMFHSFTGTRLSMKCIKEAVADFTSLPKKQFVDYYKNHGDKICNILFEKWQSIIQKAAEGAVSFNNLGSHLQTFLPELTQDAELLSLEVFKFNQFLYKLYMPILNWIYNDLGPNGEDL</sequence>
<feature type="compositionally biased region" description="Polar residues" evidence="1">
    <location>
        <begin position="55"/>
        <end position="77"/>
    </location>
</feature>
<reference evidence="2 3" key="1">
    <citation type="submission" date="2020-12" db="EMBL/GenBank/DDBJ databases">
        <title>Effect of drift, selection, and recombination on the evolution of hybrid genomes in Candida yeast pathogens.</title>
        <authorList>
            <person name="Mixao V."/>
            <person name="Ksiezopolska E."/>
            <person name="Saus E."/>
            <person name="Boekhout T."/>
            <person name="Gacser A."/>
            <person name="Gabaldon T."/>
        </authorList>
    </citation>
    <scope>NUCLEOTIDE SEQUENCE [LARGE SCALE GENOMIC DNA]</scope>
    <source>
        <strain evidence="2 3">BP57</strain>
    </source>
</reference>
<dbReference type="OrthoDB" id="4019088at2759"/>
<feature type="region of interest" description="Disordered" evidence="1">
    <location>
        <begin position="1"/>
        <end position="27"/>
    </location>
</feature>
<protein>
    <submittedName>
        <fullName evidence="2">Uncharacterized protein</fullName>
    </submittedName>
</protein>
<dbReference type="RefSeq" id="XP_067546661.1">
    <property type="nucleotide sequence ID" value="XM_067694330.1"/>
</dbReference>
<dbReference type="EMBL" id="JAEOAQ010000007">
    <property type="protein sequence ID" value="KAG5417545.1"/>
    <property type="molecule type" value="Genomic_DNA"/>
</dbReference>
<feature type="region of interest" description="Disordered" evidence="1">
    <location>
        <begin position="55"/>
        <end position="97"/>
    </location>
</feature>
<organism evidence="2 3">
    <name type="scientific">Candida metapsilosis</name>
    <dbReference type="NCBI Taxonomy" id="273372"/>
    <lineage>
        <taxon>Eukaryota</taxon>
        <taxon>Fungi</taxon>
        <taxon>Dikarya</taxon>
        <taxon>Ascomycota</taxon>
        <taxon>Saccharomycotina</taxon>
        <taxon>Pichiomycetes</taxon>
        <taxon>Debaryomycetaceae</taxon>
        <taxon>Candida/Lodderomyces clade</taxon>
        <taxon>Candida</taxon>
    </lineage>
</organism>
<evidence type="ECO:0000256" key="1">
    <source>
        <dbReference type="SAM" id="MobiDB-lite"/>
    </source>
</evidence>